<evidence type="ECO:0000313" key="3">
    <source>
        <dbReference type="Proteomes" id="UP000078148"/>
    </source>
</evidence>
<dbReference type="RefSeq" id="WP_060534112.1">
    <property type="nucleotide sequence ID" value="NZ_CP013023.1"/>
</dbReference>
<evidence type="ECO:0000259" key="1">
    <source>
        <dbReference type="PROSITE" id="PS51502"/>
    </source>
</evidence>
<accession>A0A172ZFF4</accession>
<dbReference type="EMBL" id="CP013023">
    <property type="protein sequence ID" value="ANF96338.1"/>
    <property type="molecule type" value="Genomic_DNA"/>
</dbReference>
<dbReference type="SUPFAM" id="SSF54909">
    <property type="entry name" value="Dimeric alpha+beta barrel"/>
    <property type="match status" value="1"/>
</dbReference>
<proteinExistence type="predicted"/>
<dbReference type="PANTHER" id="PTHR37832">
    <property type="entry name" value="BLL2683 PROTEIN"/>
    <property type="match status" value="1"/>
</dbReference>
<dbReference type="InterPro" id="IPR011008">
    <property type="entry name" value="Dimeric_a/b-barrel"/>
</dbReference>
<dbReference type="Proteomes" id="UP000078148">
    <property type="component" value="Chromosome"/>
</dbReference>
<organism evidence="2 3">
    <name type="scientific">Paenibacillus bovis</name>
    <dbReference type="NCBI Taxonomy" id="1616788"/>
    <lineage>
        <taxon>Bacteria</taxon>
        <taxon>Bacillati</taxon>
        <taxon>Bacillota</taxon>
        <taxon>Bacilli</taxon>
        <taxon>Bacillales</taxon>
        <taxon>Paenibacillaceae</taxon>
        <taxon>Paenibacillus</taxon>
    </lineage>
</organism>
<dbReference type="OrthoDB" id="9808130at2"/>
<name>A0A172ZFF4_9BACL</name>
<dbReference type="Gene3D" id="3.30.70.100">
    <property type="match status" value="1"/>
</dbReference>
<dbReference type="InterPro" id="IPR013097">
    <property type="entry name" value="Dabb"/>
</dbReference>
<feature type="domain" description="Stress-response A/B barrel" evidence="1">
    <location>
        <begin position="2"/>
        <end position="93"/>
    </location>
</feature>
<reference evidence="3" key="1">
    <citation type="submission" date="2015-10" db="EMBL/GenBank/DDBJ databases">
        <title>Genome of Paenibacillus bovis sp. nov.</title>
        <authorList>
            <person name="Wu Z."/>
            <person name="Gao C."/>
            <person name="Liu Z."/>
            <person name="Zheng H."/>
        </authorList>
    </citation>
    <scope>NUCLEOTIDE SEQUENCE [LARGE SCALE GENOMIC DNA]</scope>
    <source>
        <strain evidence="3">BD3526</strain>
    </source>
</reference>
<keyword evidence="3" id="KW-1185">Reference proteome</keyword>
<dbReference type="STRING" id="1616788.AR543_10210"/>
<dbReference type="SMART" id="SM00886">
    <property type="entry name" value="Dabb"/>
    <property type="match status" value="1"/>
</dbReference>
<dbReference type="AlphaFoldDB" id="A0A172ZFF4"/>
<evidence type="ECO:0000313" key="2">
    <source>
        <dbReference type="EMBL" id="ANF96338.1"/>
    </source>
</evidence>
<gene>
    <name evidence="2" type="ORF">AR543_10210</name>
</gene>
<sequence length="95" mass="10835">MIKHIVLFKFKEASQDVIDTVVSQLRNLEGKVESLRSIEVGVDLIRSERSYDVALITTFDNMDGLQAYQVHPEHVKVSDYIGTVKESTIAVDYEY</sequence>
<reference evidence="2 3" key="2">
    <citation type="journal article" date="2016" name="Int. J. Syst. Evol. Microbiol.">
        <title>Paenibacillus bovis sp. nov., isolated from raw yak (Bos grunniens) milk.</title>
        <authorList>
            <person name="Gao C."/>
            <person name="Han J."/>
            <person name="Liu Z."/>
            <person name="Xu X."/>
            <person name="Hang F."/>
            <person name="Wu Z."/>
        </authorList>
    </citation>
    <scope>NUCLEOTIDE SEQUENCE [LARGE SCALE GENOMIC DNA]</scope>
    <source>
        <strain evidence="2 3">BD3526</strain>
    </source>
</reference>
<dbReference type="Pfam" id="PF07876">
    <property type="entry name" value="Dabb"/>
    <property type="match status" value="1"/>
</dbReference>
<dbReference type="PANTHER" id="PTHR37832:SF1">
    <property type="entry name" value="STRESS-RESPONSE A_B BARREL DOMAIN-CONTAINING PROTEIN"/>
    <property type="match status" value="1"/>
</dbReference>
<protein>
    <submittedName>
        <fullName evidence="2">Stress responsive protein</fullName>
    </submittedName>
</protein>
<dbReference type="KEGG" id="pbv:AR543_10210"/>
<dbReference type="PROSITE" id="PS51502">
    <property type="entry name" value="S_R_A_B_BARREL"/>
    <property type="match status" value="1"/>
</dbReference>